<dbReference type="InterPro" id="IPR049012">
    <property type="entry name" value="Mutator_transp_dom"/>
</dbReference>
<reference evidence="2 3" key="1">
    <citation type="submission" date="2023-02" db="EMBL/GenBank/DDBJ databases">
        <title>LHISI_Scaffold_Assembly.</title>
        <authorList>
            <person name="Stuart O.P."/>
            <person name="Cleave R."/>
            <person name="Magrath M.J.L."/>
            <person name="Mikheyev A.S."/>
        </authorList>
    </citation>
    <scope>NUCLEOTIDE SEQUENCE [LARGE SCALE GENOMIC DNA]</scope>
    <source>
        <strain evidence="2">Daus_M_001</strain>
        <tissue evidence="2">Leg muscle</tissue>
    </source>
</reference>
<organism evidence="2 3">
    <name type="scientific">Dryococelus australis</name>
    <dbReference type="NCBI Taxonomy" id="614101"/>
    <lineage>
        <taxon>Eukaryota</taxon>
        <taxon>Metazoa</taxon>
        <taxon>Ecdysozoa</taxon>
        <taxon>Arthropoda</taxon>
        <taxon>Hexapoda</taxon>
        <taxon>Insecta</taxon>
        <taxon>Pterygota</taxon>
        <taxon>Neoptera</taxon>
        <taxon>Polyneoptera</taxon>
        <taxon>Phasmatodea</taxon>
        <taxon>Verophasmatodea</taxon>
        <taxon>Anareolatae</taxon>
        <taxon>Phasmatidae</taxon>
        <taxon>Eurycanthinae</taxon>
        <taxon>Dryococelus</taxon>
    </lineage>
</organism>
<gene>
    <name evidence="2" type="ORF">PR048_005976</name>
</gene>
<evidence type="ECO:0000313" key="2">
    <source>
        <dbReference type="EMBL" id="KAJ8893385.1"/>
    </source>
</evidence>
<name>A0ABQ9I9P5_9NEOP</name>
<evidence type="ECO:0000259" key="1">
    <source>
        <dbReference type="Pfam" id="PF20700"/>
    </source>
</evidence>
<proteinExistence type="predicted"/>
<sequence>MITTGGGYSQLEEFCAALNMPCIARNSCSAYHGQVSESIHQSAWKLMSEAAKEEAELAIEARDIDKDGNPIVTVVADGAWGKRSYKSKYDSLSRVVRYHNLIQDQEATVSWYS</sequence>
<dbReference type="EMBL" id="JARBHB010000002">
    <property type="protein sequence ID" value="KAJ8893385.1"/>
    <property type="molecule type" value="Genomic_DNA"/>
</dbReference>
<keyword evidence="3" id="KW-1185">Reference proteome</keyword>
<protein>
    <recommendedName>
        <fullName evidence="1">Mutator-like transposase domain-containing protein</fullName>
    </recommendedName>
</protein>
<dbReference type="Pfam" id="PF20700">
    <property type="entry name" value="Mutator"/>
    <property type="match status" value="1"/>
</dbReference>
<evidence type="ECO:0000313" key="3">
    <source>
        <dbReference type="Proteomes" id="UP001159363"/>
    </source>
</evidence>
<comment type="caution">
    <text evidence="2">The sequence shown here is derived from an EMBL/GenBank/DDBJ whole genome shotgun (WGS) entry which is preliminary data.</text>
</comment>
<feature type="domain" description="Mutator-like transposase" evidence="1">
    <location>
        <begin position="1"/>
        <end position="95"/>
    </location>
</feature>
<dbReference type="Proteomes" id="UP001159363">
    <property type="component" value="Chromosome 2"/>
</dbReference>
<accession>A0ABQ9I9P5</accession>